<dbReference type="EC" id="3.2.2.21" evidence="3"/>
<organism evidence="11 12">
    <name type="scientific">Kibdelosporangium aridum</name>
    <dbReference type="NCBI Taxonomy" id="2030"/>
    <lineage>
        <taxon>Bacteria</taxon>
        <taxon>Bacillati</taxon>
        <taxon>Actinomycetota</taxon>
        <taxon>Actinomycetes</taxon>
        <taxon>Pseudonocardiales</taxon>
        <taxon>Pseudonocardiaceae</taxon>
        <taxon>Kibdelosporangium</taxon>
    </lineage>
</organism>
<dbReference type="PANTHER" id="PTHR43003:SF13">
    <property type="entry name" value="DNA-3-METHYLADENINE GLYCOSYLASE 2"/>
    <property type="match status" value="1"/>
</dbReference>
<keyword evidence="4" id="KW-0489">Methyltransferase</keyword>
<evidence type="ECO:0000256" key="6">
    <source>
        <dbReference type="ARBA" id="ARBA00023015"/>
    </source>
</evidence>
<evidence type="ECO:0000259" key="10">
    <source>
        <dbReference type="PROSITE" id="PS01124"/>
    </source>
</evidence>
<keyword evidence="6" id="KW-0805">Transcription regulation</keyword>
<dbReference type="PROSITE" id="PS01124">
    <property type="entry name" value="HTH_ARAC_FAMILY_2"/>
    <property type="match status" value="1"/>
</dbReference>
<dbReference type="GO" id="GO:0032131">
    <property type="term" value="F:alkylated DNA binding"/>
    <property type="evidence" value="ECO:0007669"/>
    <property type="project" value="TreeGrafter"/>
</dbReference>
<keyword evidence="7" id="KW-0010">Activator</keyword>
<dbReference type="SUPFAM" id="SSF55945">
    <property type="entry name" value="TATA-box binding protein-like"/>
    <property type="match status" value="1"/>
</dbReference>
<dbReference type="Pfam" id="PF12833">
    <property type="entry name" value="HTH_18"/>
    <property type="match status" value="1"/>
</dbReference>
<dbReference type="AlphaFoldDB" id="A0A428Z656"/>
<reference evidence="11 12" key="1">
    <citation type="submission" date="2018-05" db="EMBL/GenBank/DDBJ databases">
        <title>Evolution of GPA BGCs.</title>
        <authorList>
            <person name="Waglechner N."/>
            <person name="Wright G.D."/>
        </authorList>
    </citation>
    <scope>NUCLEOTIDE SEQUENCE [LARGE SCALE GENOMIC DNA]</scope>
    <source>
        <strain evidence="11 12">A82846</strain>
    </source>
</reference>
<dbReference type="InterPro" id="IPR037046">
    <property type="entry name" value="AlkA_N_sf"/>
</dbReference>
<dbReference type="Gene3D" id="1.10.1670.10">
    <property type="entry name" value="Helix-hairpin-Helix base-excision DNA repair enzymes (C-terminal)"/>
    <property type="match status" value="1"/>
</dbReference>
<dbReference type="InterPro" id="IPR003265">
    <property type="entry name" value="HhH-GPD_domain"/>
</dbReference>
<keyword evidence="9" id="KW-0234">DNA repair</keyword>
<dbReference type="InterPro" id="IPR004026">
    <property type="entry name" value="Ada_DNA_repair_Zn-bd"/>
</dbReference>
<dbReference type="GO" id="GO:0003700">
    <property type="term" value="F:DNA-binding transcription factor activity"/>
    <property type="evidence" value="ECO:0007669"/>
    <property type="project" value="InterPro"/>
</dbReference>
<dbReference type="SMART" id="SM01009">
    <property type="entry name" value="AlkA_N"/>
    <property type="match status" value="1"/>
</dbReference>
<dbReference type="OrthoDB" id="9811249at2"/>
<dbReference type="SUPFAM" id="SSF46689">
    <property type="entry name" value="Homeodomain-like"/>
    <property type="match status" value="1"/>
</dbReference>
<dbReference type="CDD" id="cd00056">
    <property type="entry name" value="ENDO3c"/>
    <property type="match status" value="1"/>
</dbReference>
<dbReference type="InterPro" id="IPR035451">
    <property type="entry name" value="Ada-like_dom_sf"/>
</dbReference>
<dbReference type="SUPFAM" id="SSF57884">
    <property type="entry name" value="Ada DNA repair protein, N-terminal domain (N-Ada 10)"/>
    <property type="match status" value="1"/>
</dbReference>
<dbReference type="InterPro" id="IPR023170">
    <property type="entry name" value="HhH_base_excis_C"/>
</dbReference>
<dbReference type="Gene3D" id="1.10.340.30">
    <property type="entry name" value="Hypothetical protein, domain 2"/>
    <property type="match status" value="1"/>
</dbReference>
<comment type="caution">
    <text evidence="11">The sequence shown here is derived from an EMBL/GenBank/DDBJ whole genome shotgun (WGS) entry which is preliminary data.</text>
</comment>
<evidence type="ECO:0000313" key="11">
    <source>
        <dbReference type="EMBL" id="RSM82544.1"/>
    </source>
</evidence>
<dbReference type="Pfam" id="PF02805">
    <property type="entry name" value="Ada_Zn_binding"/>
    <property type="match status" value="1"/>
</dbReference>
<dbReference type="GO" id="GO:0006307">
    <property type="term" value="P:DNA alkylation repair"/>
    <property type="evidence" value="ECO:0007669"/>
    <property type="project" value="TreeGrafter"/>
</dbReference>
<dbReference type="Gene3D" id="3.40.10.10">
    <property type="entry name" value="DNA Methylphosphotriester Repair Domain"/>
    <property type="match status" value="1"/>
</dbReference>
<evidence type="ECO:0000256" key="8">
    <source>
        <dbReference type="ARBA" id="ARBA00023163"/>
    </source>
</evidence>
<proteinExistence type="predicted"/>
<dbReference type="GO" id="GO:0043565">
    <property type="term" value="F:sequence-specific DNA binding"/>
    <property type="evidence" value="ECO:0007669"/>
    <property type="project" value="InterPro"/>
</dbReference>
<dbReference type="EMBL" id="QHKI01000022">
    <property type="protein sequence ID" value="RSM82544.1"/>
    <property type="molecule type" value="Genomic_DNA"/>
</dbReference>
<dbReference type="InterPro" id="IPR009057">
    <property type="entry name" value="Homeodomain-like_sf"/>
</dbReference>
<dbReference type="GO" id="GO:0008725">
    <property type="term" value="F:DNA-3-methyladenine glycosylase activity"/>
    <property type="evidence" value="ECO:0007669"/>
    <property type="project" value="TreeGrafter"/>
</dbReference>
<dbReference type="GO" id="GO:0043916">
    <property type="term" value="F:DNA-7-methylguanine glycosylase activity"/>
    <property type="evidence" value="ECO:0007669"/>
    <property type="project" value="TreeGrafter"/>
</dbReference>
<keyword evidence="4" id="KW-0808">Transferase</keyword>
<dbReference type="Proteomes" id="UP000287547">
    <property type="component" value="Unassembled WGS sequence"/>
</dbReference>
<keyword evidence="8" id="KW-0804">Transcription</keyword>
<name>A0A428Z656_KIBAR</name>
<dbReference type="PANTHER" id="PTHR43003">
    <property type="entry name" value="DNA-3-METHYLADENINE GLYCOSYLASE"/>
    <property type="match status" value="1"/>
</dbReference>
<evidence type="ECO:0000256" key="7">
    <source>
        <dbReference type="ARBA" id="ARBA00023159"/>
    </source>
</evidence>
<dbReference type="SUPFAM" id="SSF48150">
    <property type="entry name" value="DNA-glycosylase"/>
    <property type="match status" value="1"/>
</dbReference>
<feature type="domain" description="HTH araC/xylS-type" evidence="10">
    <location>
        <begin position="125"/>
        <end position="223"/>
    </location>
</feature>
<dbReference type="SMART" id="SM00342">
    <property type="entry name" value="HTH_ARAC"/>
    <property type="match status" value="1"/>
</dbReference>
<dbReference type="GO" id="GO:0032993">
    <property type="term" value="C:protein-DNA complex"/>
    <property type="evidence" value="ECO:0007669"/>
    <property type="project" value="TreeGrafter"/>
</dbReference>
<sequence length="499" mass="53711">MAPNTTPGHAPRTVRFGCGFHPLVRSLPAEVRGAVNDGVVSEFEVFYRAMASRDPRFDGRFVVAVTSTGIYCRPSCPSRTPQRRNSRFFTLPAAAEAAGFRACRRCRPDVQPTSPEWNVRGDLVGRALRLIAGGGVDDEGVAGLARRLAVSERHLHRQLVAEVGVGPQMLAISRRARVARMLIESTALPMSDVAFAAGYASVRQFNHGMRAAFGCPPSELRNAGSTGSANGDLVLRLRYRPPLAWQPLLKSLATRALSGIEVVSGSCYRRAMRLPHGSGVVTAEFDGPPDVTIRLVLADLRDVTAAVARCREIFDLDADPQMIGDDLGSDPVIGPLVQAQPGLRVPGCADGFELAVRAVSGHQAALVSRLGEPLREPMFGLTHTFPSPETLAEADLPIPQADTIRALAKAVCTGELSLDRGADREESVAILLALPGIEPRTAAHIAMHALGDPDVFPHTDPELLAAARQHGIADSPAELQRYAERWRPWRSYAAMHLLA</sequence>
<evidence type="ECO:0000256" key="4">
    <source>
        <dbReference type="ARBA" id="ARBA00022603"/>
    </source>
</evidence>
<dbReference type="GO" id="GO:0032259">
    <property type="term" value="P:methylation"/>
    <property type="evidence" value="ECO:0007669"/>
    <property type="project" value="UniProtKB-KW"/>
</dbReference>
<dbReference type="InterPro" id="IPR051912">
    <property type="entry name" value="Alkylbase_DNA_Glycosylase/TA"/>
</dbReference>
<evidence type="ECO:0000256" key="9">
    <source>
        <dbReference type="ARBA" id="ARBA00023204"/>
    </source>
</evidence>
<dbReference type="Gene3D" id="1.10.10.60">
    <property type="entry name" value="Homeodomain-like"/>
    <property type="match status" value="1"/>
</dbReference>
<dbReference type="GO" id="GO:0008270">
    <property type="term" value="F:zinc ion binding"/>
    <property type="evidence" value="ECO:0007669"/>
    <property type="project" value="InterPro"/>
</dbReference>
<protein>
    <recommendedName>
        <fullName evidence="3">DNA-3-methyladenine glycosylase II</fullName>
        <ecNumber evidence="3">3.2.2.21</ecNumber>
    </recommendedName>
</protein>
<keyword evidence="5" id="KW-0227">DNA damage</keyword>
<dbReference type="InterPro" id="IPR018060">
    <property type="entry name" value="HTH_AraC"/>
</dbReference>
<evidence type="ECO:0000256" key="5">
    <source>
        <dbReference type="ARBA" id="ARBA00022763"/>
    </source>
</evidence>
<evidence type="ECO:0000256" key="1">
    <source>
        <dbReference type="ARBA" id="ARBA00000086"/>
    </source>
</evidence>
<dbReference type="GO" id="GO:0006285">
    <property type="term" value="P:base-excision repair, AP site formation"/>
    <property type="evidence" value="ECO:0007669"/>
    <property type="project" value="TreeGrafter"/>
</dbReference>
<dbReference type="SMART" id="SM00478">
    <property type="entry name" value="ENDO3c"/>
    <property type="match status" value="1"/>
</dbReference>
<evidence type="ECO:0000256" key="2">
    <source>
        <dbReference type="ARBA" id="ARBA00001947"/>
    </source>
</evidence>
<dbReference type="Gene3D" id="3.30.310.20">
    <property type="entry name" value="DNA-3-methyladenine glycosylase AlkA, N-terminal domain"/>
    <property type="match status" value="1"/>
</dbReference>
<dbReference type="InterPro" id="IPR010316">
    <property type="entry name" value="AlkA_N"/>
</dbReference>
<accession>A0A428Z656</accession>
<dbReference type="GO" id="GO:0008168">
    <property type="term" value="F:methyltransferase activity"/>
    <property type="evidence" value="ECO:0007669"/>
    <property type="project" value="UniProtKB-KW"/>
</dbReference>
<evidence type="ECO:0000256" key="3">
    <source>
        <dbReference type="ARBA" id="ARBA00012000"/>
    </source>
</evidence>
<evidence type="ECO:0000313" key="12">
    <source>
        <dbReference type="Proteomes" id="UP000287547"/>
    </source>
</evidence>
<dbReference type="GO" id="GO:0005737">
    <property type="term" value="C:cytoplasm"/>
    <property type="evidence" value="ECO:0007669"/>
    <property type="project" value="TreeGrafter"/>
</dbReference>
<comment type="catalytic activity">
    <reaction evidence="1">
        <text>Hydrolysis of alkylated DNA, releasing 3-methyladenine, 3-methylguanine, 7-methylguanine and 7-methyladenine.</text>
        <dbReference type="EC" id="3.2.2.21"/>
    </reaction>
</comment>
<gene>
    <name evidence="11" type="ORF">DMH04_25450</name>
</gene>
<dbReference type="InterPro" id="IPR011257">
    <property type="entry name" value="DNA_glycosylase"/>
</dbReference>
<comment type="cofactor">
    <cofactor evidence="2">
        <name>Zn(2+)</name>
        <dbReference type="ChEBI" id="CHEBI:29105"/>
    </cofactor>
</comment>
<dbReference type="Pfam" id="PF06029">
    <property type="entry name" value="AlkA_N"/>
    <property type="match status" value="1"/>
</dbReference>